<dbReference type="CDD" id="cd00093">
    <property type="entry name" value="HTH_XRE"/>
    <property type="match status" value="1"/>
</dbReference>
<comment type="caution">
    <text evidence="1">The sequence shown here is derived from an EMBL/GenBank/DDBJ whole genome shotgun (WGS) entry which is preliminary data.</text>
</comment>
<keyword evidence="2" id="KW-1185">Reference proteome</keyword>
<dbReference type="EMBL" id="BAAASG010000040">
    <property type="protein sequence ID" value="GAA2523864.1"/>
    <property type="molecule type" value="Genomic_DNA"/>
</dbReference>
<evidence type="ECO:0000313" key="1">
    <source>
        <dbReference type="EMBL" id="GAA2523864.1"/>
    </source>
</evidence>
<proteinExistence type="predicted"/>
<dbReference type="RefSeq" id="WP_344407022.1">
    <property type="nucleotide sequence ID" value="NZ_BAAASG010000040.1"/>
</dbReference>
<gene>
    <name evidence="1" type="ORF">GCM10010276_88750</name>
</gene>
<sequence>MIAVDRWTGEEALLLRSVRRQSVRQFADELGISPRTVSHWQENKGRVCRPAMAQILDAALAQCTPDEQEAFRLRLAALRGEPVETAAAAGARPAPCTVVSHKFLPVYLGERIAPLYAAATPQPPGPAGLDQRVLSGEHRTARASTVHVYACGIAMMHLEEHLRVGSLTELAVWRYRSYLADRAWTGQRMTRLLEEHCADGLTEASLDPEYVLSVYELREHAWSGAGLDTALQLLATPSVLVNRQDPANIVTLGAGVEDAKFRDGWSHPEALAFDGGASRGVAGWSGISYHPQLNERALTMSQIVALELDVQALWALSSHILHMVEDGRDPVMPTEYSWRFLRGAYVRLTTARPTETAQHRVMREAILATSELPDRLRAAQDALRDSNP</sequence>
<reference evidence="1 2" key="1">
    <citation type="journal article" date="2019" name="Int. J. Syst. Evol. Microbiol.">
        <title>The Global Catalogue of Microorganisms (GCM) 10K type strain sequencing project: providing services to taxonomists for standard genome sequencing and annotation.</title>
        <authorList>
            <consortium name="The Broad Institute Genomics Platform"/>
            <consortium name="The Broad Institute Genome Sequencing Center for Infectious Disease"/>
            <person name="Wu L."/>
            <person name="Ma J."/>
        </authorList>
    </citation>
    <scope>NUCLEOTIDE SEQUENCE [LARGE SCALE GENOMIC DNA]</scope>
    <source>
        <strain evidence="1 2">JCM 4395</strain>
    </source>
</reference>
<evidence type="ECO:0000313" key="2">
    <source>
        <dbReference type="Proteomes" id="UP001501777"/>
    </source>
</evidence>
<dbReference type="InterPro" id="IPR001387">
    <property type="entry name" value="Cro/C1-type_HTH"/>
</dbReference>
<dbReference type="Proteomes" id="UP001501777">
    <property type="component" value="Unassembled WGS sequence"/>
</dbReference>
<protein>
    <submittedName>
        <fullName evidence="1">Helix-turn-helix transcriptional regulator</fullName>
    </submittedName>
</protein>
<accession>A0ABN3NJ90</accession>
<organism evidence="1 2">
    <name type="scientific">Streptomyces longisporus</name>
    <dbReference type="NCBI Taxonomy" id="1948"/>
    <lineage>
        <taxon>Bacteria</taxon>
        <taxon>Bacillati</taxon>
        <taxon>Actinomycetota</taxon>
        <taxon>Actinomycetes</taxon>
        <taxon>Kitasatosporales</taxon>
        <taxon>Streptomycetaceae</taxon>
        <taxon>Streptomyces</taxon>
    </lineage>
</organism>
<name>A0ABN3NJ90_STRLO</name>